<dbReference type="Proteomes" id="UP000027192">
    <property type="component" value="Unassembled WGS sequence"/>
</dbReference>
<sequence>MAQLADWIDGASREESEAWLSEFNQLSETSHEFEDFQGLYGGGEHIDWVRLVLYSVIIQPAENVTRDELVELAHRCMPENDDDFEAYLEIFSKNVPYPDISDLIFWPTHVPGFHKEEPTADEIVDFVLNYKKTNLSKHELTKLLSKHINDTLTKEEFYLLSENLEDFELNSLSFWLQRHQIAPQQAIELILAGKIVVNHGTITLLPDELSR</sequence>
<keyword evidence="2" id="KW-1185">Reference proteome</keyword>
<gene>
    <name evidence="1" type="ORF">EA58_09825</name>
</gene>
<name>A0A066RWN7_9GAMM</name>
<protein>
    <submittedName>
        <fullName evidence="1">Uncharacterized protein</fullName>
    </submittedName>
</protein>
<proteinExistence type="predicted"/>
<evidence type="ECO:0000313" key="2">
    <source>
        <dbReference type="Proteomes" id="UP000027192"/>
    </source>
</evidence>
<dbReference type="Gene3D" id="1.10.1200.20">
    <property type="entry name" value="Colicin E immunity protein"/>
    <property type="match status" value="1"/>
</dbReference>
<accession>A0A066RWN7</accession>
<organism evidence="1 2">
    <name type="scientific">Photobacterium galatheae</name>
    <dbReference type="NCBI Taxonomy" id="1654360"/>
    <lineage>
        <taxon>Bacteria</taxon>
        <taxon>Pseudomonadati</taxon>
        <taxon>Pseudomonadota</taxon>
        <taxon>Gammaproteobacteria</taxon>
        <taxon>Vibrionales</taxon>
        <taxon>Vibrionaceae</taxon>
        <taxon>Photobacterium</taxon>
    </lineage>
</organism>
<comment type="caution">
    <text evidence="1">The sequence shown here is derived from an EMBL/GenBank/DDBJ whole genome shotgun (WGS) entry which is preliminary data.</text>
</comment>
<dbReference type="InterPro" id="IPR035900">
    <property type="entry name" value="Colicin_E_sf"/>
</dbReference>
<dbReference type="EMBL" id="JMIB01000018">
    <property type="protein sequence ID" value="KDM91798.1"/>
    <property type="molecule type" value="Genomic_DNA"/>
</dbReference>
<evidence type="ECO:0000313" key="1">
    <source>
        <dbReference type="EMBL" id="KDM91798.1"/>
    </source>
</evidence>
<reference evidence="1 2" key="1">
    <citation type="submission" date="2014-04" db="EMBL/GenBank/DDBJ databases">
        <title>Draft genome sequence of Photobacterium halotolerans S2753: a solonamide, ngercheumicin and holomycin producer.</title>
        <authorList>
            <person name="Machado H.R."/>
            <person name="Gram L."/>
        </authorList>
    </citation>
    <scope>NUCLEOTIDE SEQUENCE [LARGE SCALE GENOMIC DNA]</scope>
    <source>
        <strain evidence="1 2">S2753</strain>
    </source>
</reference>
<dbReference type="AlphaFoldDB" id="A0A066RWN7"/>